<accession>M6Y3K4</accession>
<evidence type="ECO:0000313" key="1">
    <source>
        <dbReference type="EMBL" id="EMO88912.1"/>
    </source>
</evidence>
<organism evidence="1 2">
    <name type="scientific">Leptospira noguchii str. 2001034031</name>
    <dbReference type="NCBI Taxonomy" id="1193053"/>
    <lineage>
        <taxon>Bacteria</taxon>
        <taxon>Pseudomonadati</taxon>
        <taxon>Spirochaetota</taxon>
        <taxon>Spirochaetia</taxon>
        <taxon>Leptospirales</taxon>
        <taxon>Leptospiraceae</taxon>
        <taxon>Leptospira</taxon>
    </lineage>
</organism>
<reference evidence="1 2" key="1">
    <citation type="submission" date="2013-01" db="EMBL/GenBank/DDBJ databases">
        <authorList>
            <person name="Harkins D.M."/>
            <person name="Durkin A.S."/>
            <person name="Brinkac L.M."/>
            <person name="Haft D.H."/>
            <person name="Selengut J.D."/>
            <person name="Sanka R."/>
            <person name="DePew J."/>
            <person name="Purushe J."/>
            <person name="Whelen A.C."/>
            <person name="Vinetz J.M."/>
            <person name="Sutton G.G."/>
            <person name="Nierman W.C."/>
            <person name="Fouts D.E."/>
        </authorList>
    </citation>
    <scope>NUCLEOTIDE SEQUENCE [LARGE SCALE GENOMIC DNA]</scope>
    <source>
        <strain evidence="1 2">2001034031</strain>
    </source>
</reference>
<comment type="caution">
    <text evidence="1">The sequence shown here is derived from an EMBL/GenBank/DDBJ whole genome shotgun (WGS) entry which is preliminary data.</text>
</comment>
<gene>
    <name evidence="1" type="ORF">LEP1GSC024_0871</name>
</gene>
<name>M6Y3K4_9LEPT</name>
<sequence>MIGEKISSVSLSENGELSILIGDKILFLFREKDEFEEVWKIMDNSTSEFVNHDWYITLLDYNEFDLKYPEPRKN</sequence>
<dbReference type="Proteomes" id="UP000012138">
    <property type="component" value="Unassembled WGS sequence"/>
</dbReference>
<dbReference type="AlphaFoldDB" id="M6Y3K4"/>
<proteinExistence type="predicted"/>
<dbReference type="EMBL" id="AKXB02000114">
    <property type="protein sequence ID" value="EMO88912.1"/>
    <property type="molecule type" value="Genomic_DNA"/>
</dbReference>
<protein>
    <submittedName>
        <fullName evidence="1">Uncharacterized protein</fullName>
    </submittedName>
</protein>
<evidence type="ECO:0000313" key="2">
    <source>
        <dbReference type="Proteomes" id="UP000012138"/>
    </source>
</evidence>